<evidence type="ECO:0000256" key="8">
    <source>
        <dbReference type="PIRSR" id="PIRSR005091-1"/>
    </source>
</evidence>
<feature type="binding site" evidence="10">
    <location>
        <position position="261"/>
    </location>
    <ligand>
        <name>Mn(2+)</name>
        <dbReference type="ChEBI" id="CHEBI:29035"/>
    </ligand>
</feature>
<feature type="binding site" evidence="10">
    <location>
        <position position="479"/>
    </location>
    <ligand>
        <name>Mn(2+)</name>
        <dbReference type="ChEBI" id="CHEBI:29035"/>
    </ligand>
</feature>
<dbReference type="AlphaFoldDB" id="A0A0A5GFL3"/>
<proteinExistence type="inferred from homology"/>
<feature type="binding site" evidence="9">
    <location>
        <position position="420"/>
    </location>
    <ligand>
        <name>substrate</name>
    </ligand>
</feature>
<dbReference type="PANTHER" id="PTHR47371">
    <property type="entry name" value="LIPOTEICHOIC ACID SYNTHASE"/>
    <property type="match status" value="1"/>
</dbReference>
<protein>
    <submittedName>
        <fullName evidence="13">Glycerol phosphate lipoteichoic acid synthase</fullName>
    </submittedName>
</protein>
<dbReference type="STRING" id="1385510.GCA_000425205_00552"/>
<dbReference type="InterPro" id="IPR000917">
    <property type="entry name" value="Sulfatase_N"/>
</dbReference>
<dbReference type="Proteomes" id="UP000030528">
    <property type="component" value="Unassembled WGS sequence"/>
</dbReference>
<evidence type="ECO:0000313" key="13">
    <source>
        <dbReference type="EMBL" id="KGX91996.1"/>
    </source>
</evidence>
<dbReference type="GO" id="GO:0046872">
    <property type="term" value="F:metal ion binding"/>
    <property type="evidence" value="ECO:0007669"/>
    <property type="project" value="UniProtKB-KW"/>
</dbReference>
<sequence length="643" mass="74214">MMKGKEGFKNFLNMKFTIYTLLVLLFWGKTYLVYRNEFKLGIDNGIQEFLLFLNPLSSAIFFFAFALLFKKTRSRFWAFVIIDFLLSFVLYANVVYYRFFNDFITLPVLMQTKNFGDLGGSAGSLMNSVDILYFVDFIVILSFFFLKLVKKETNKVNRFAAVGVGVLGVAVFFVNLAIAEGDRPDLLQRTFDRNYLVKYIGVYNYTIYDVVQSTKASTQRVMAEESDIQEVLDYTEANHAAPNEDMFGIAEGKNVVYVSMESFQSFLMNYELEGQEVTPFLNSLMKDKSTVYFENFFHQTGQGKTSDSEFLLANSMYALPQGSVFSTKAQNTYQGQPAILSQNGYTTSVFHGNNKTFWNRDVMYKSLGYDNFFDETYYDVTEDNSHNYGLMDKPWFEQSMPYMEEMEQPFMAKFITLTHHYPFTMPEKDQSFPAASTGDSTVDHYFQTAHYFDEALEQFFNQMKESGLYEDSVFVLYGDHYGISENHDRAMSEIIGKEVNDYQSAQLQRVPLFIHVPGENFDQQINSTYGGQIDLRPTVLHMLGIETDEYISFGTDLFSEEHNEIVPLRNGNVITPEFSKIGDKCYSNPHGEEVEMDNCEAVNEIAQKELELSDEVVYGDLLRFYQPSNFEAVNPNDYDYLNR</sequence>
<evidence type="ECO:0000256" key="7">
    <source>
        <dbReference type="PIRNR" id="PIRNR005091"/>
    </source>
</evidence>
<dbReference type="SUPFAM" id="SSF53649">
    <property type="entry name" value="Alkaline phosphatase-like"/>
    <property type="match status" value="1"/>
</dbReference>
<feature type="transmembrane region" description="Helical" evidence="11">
    <location>
        <begin position="49"/>
        <end position="69"/>
    </location>
</feature>
<keyword evidence="5 11" id="KW-1133">Transmembrane helix</keyword>
<dbReference type="Gene3D" id="3.30.1120.170">
    <property type="match status" value="1"/>
</dbReference>
<dbReference type="Pfam" id="PF00884">
    <property type="entry name" value="Sulfatase"/>
    <property type="match status" value="1"/>
</dbReference>
<dbReference type="PIRSF" id="PIRSF005091">
    <property type="entry name" value="Mmb_sulf_HI1246"/>
    <property type="match status" value="1"/>
</dbReference>
<dbReference type="Gene3D" id="3.40.720.10">
    <property type="entry name" value="Alkaline Phosphatase, subunit A"/>
    <property type="match status" value="1"/>
</dbReference>
<evidence type="ECO:0000313" key="14">
    <source>
        <dbReference type="Proteomes" id="UP000030528"/>
    </source>
</evidence>
<dbReference type="PANTHER" id="PTHR47371:SF1">
    <property type="entry name" value="LIPOTEICHOIC ACID SYNTHASE-LIKE YQGS"/>
    <property type="match status" value="1"/>
</dbReference>
<dbReference type="CDD" id="cd16015">
    <property type="entry name" value="LTA_synthase"/>
    <property type="match status" value="1"/>
</dbReference>
<evidence type="ECO:0000256" key="5">
    <source>
        <dbReference type="ARBA" id="ARBA00022989"/>
    </source>
</evidence>
<keyword evidence="4 11" id="KW-0812">Transmembrane</keyword>
<dbReference type="EMBL" id="AVPE01000008">
    <property type="protein sequence ID" value="KGX91996.1"/>
    <property type="molecule type" value="Genomic_DNA"/>
</dbReference>
<name>A0A0A5GFL3_9BACI</name>
<accession>A0A0A5GFL3</accession>
<evidence type="ECO:0000256" key="4">
    <source>
        <dbReference type="ARBA" id="ARBA00022692"/>
    </source>
</evidence>
<comment type="caution">
    <text evidence="13">The sequence shown here is derived from an EMBL/GenBank/DDBJ whole genome shotgun (WGS) entry which is preliminary data.</text>
</comment>
<evidence type="ECO:0000256" key="9">
    <source>
        <dbReference type="PIRSR" id="PIRSR005091-2"/>
    </source>
</evidence>
<dbReference type="GO" id="GO:0005886">
    <property type="term" value="C:plasma membrane"/>
    <property type="evidence" value="ECO:0007669"/>
    <property type="project" value="UniProtKB-SubCell"/>
</dbReference>
<evidence type="ECO:0000256" key="10">
    <source>
        <dbReference type="PIRSR" id="PIRSR005091-3"/>
    </source>
</evidence>
<keyword evidence="3 7" id="KW-1003">Cell membrane</keyword>
<dbReference type="InterPro" id="IPR050448">
    <property type="entry name" value="OpgB/LTA_synthase_biosynth"/>
</dbReference>
<feature type="transmembrane region" description="Helical" evidence="11">
    <location>
        <begin position="12"/>
        <end position="29"/>
    </location>
</feature>
<evidence type="ECO:0000256" key="11">
    <source>
        <dbReference type="SAM" id="Phobius"/>
    </source>
</evidence>
<organism evidence="13 14">
    <name type="scientific">Pontibacillus halophilus JSM 076056 = DSM 19796</name>
    <dbReference type="NCBI Taxonomy" id="1385510"/>
    <lineage>
        <taxon>Bacteria</taxon>
        <taxon>Bacillati</taxon>
        <taxon>Bacillota</taxon>
        <taxon>Bacilli</taxon>
        <taxon>Bacillales</taxon>
        <taxon>Bacillaceae</taxon>
        <taxon>Pontibacillus</taxon>
    </lineage>
</organism>
<feature type="transmembrane region" description="Helical" evidence="11">
    <location>
        <begin position="76"/>
        <end position="99"/>
    </location>
</feature>
<dbReference type="InterPro" id="IPR012160">
    <property type="entry name" value="LtaS-like"/>
</dbReference>
<feature type="domain" description="Sulfatase N-terminal" evidence="12">
    <location>
        <begin position="253"/>
        <end position="545"/>
    </location>
</feature>
<evidence type="ECO:0000256" key="1">
    <source>
        <dbReference type="ARBA" id="ARBA00004651"/>
    </source>
</evidence>
<keyword evidence="6 7" id="KW-0472">Membrane</keyword>
<evidence type="ECO:0000259" key="12">
    <source>
        <dbReference type="Pfam" id="PF00884"/>
    </source>
</evidence>
<feature type="transmembrane region" description="Helical" evidence="11">
    <location>
        <begin position="156"/>
        <end position="178"/>
    </location>
</feature>
<keyword evidence="9" id="KW-0479">Metal-binding</keyword>
<keyword evidence="9" id="KW-0464">Manganese</keyword>
<feature type="binding site" evidence="10">
    <location>
        <position position="480"/>
    </location>
    <ligand>
        <name>Mn(2+)</name>
        <dbReference type="ChEBI" id="CHEBI:29035"/>
    </ligand>
</feature>
<evidence type="ECO:0000256" key="2">
    <source>
        <dbReference type="ARBA" id="ARBA00009983"/>
    </source>
</evidence>
<reference evidence="13 14" key="1">
    <citation type="submission" date="2013-08" db="EMBL/GenBank/DDBJ databases">
        <authorList>
            <person name="Huang J."/>
            <person name="Wang G."/>
        </authorList>
    </citation>
    <scope>NUCLEOTIDE SEQUENCE [LARGE SCALE GENOMIC DNA]</scope>
    <source>
        <strain evidence="13 14">JSM 076056</strain>
    </source>
</reference>
<comment type="similarity">
    <text evidence="2 7">Belongs to the LTA synthase family.</text>
</comment>
<feature type="binding site" evidence="10">
    <location>
        <position position="305"/>
    </location>
    <ligand>
        <name>Mn(2+)</name>
        <dbReference type="ChEBI" id="CHEBI:29035"/>
    </ligand>
</feature>
<gene>
    <name evidence="13" type="ORF">N781_02930</name>
</gene>
<feature type="active site" evidence="8">
    <location>
        <position position="305"/>
    </location>
</feature>
<feature type="transmembrane region" description="Helical" evidence="11">
    <location>
        <begin position="131"/>
        <end position="149"/>
    </location>
</feature>
<comment type="subcellular location">
    <subcellularLocation>
        <location evidence="1">Cell membrane</location>
        <topology evidence="1">Multi-pass membrane protein</topology>
    </subcellularLocation>
</comment>
<dbReference type="InterPro" id="IPR017850">
    <property type="entry name" value="Alkaline_phosphatase_core_sf"/>
</dbReference>
<dbReference type="RefSeq" id="WP_026799337.1">
    <property type="nucleotide sequence ID" value="NZ_AULI01000002.1"/>
</dbReference>
<evidence type="ECO:0000256" key="3">
    <source>
        <dbReference type="ARBA" id="ARBA00022475"/>
    </source>
</evidence>
<dbReference type="eggNOG" id="COG1368">
    <property type="taxonomic scope" value="Bacteria"/>
</dbReference>
<evidence type="ECO:0000256" key="6">
    <source>
        <dbReference type="ARBA" id="ARBA00023136"/>
    </source>
</evidence>
<keyword evidence="14" id="KW-1185">Reference proteome</keyword>